<keyword evidence="1" id="KW-0472">Membrane</keyword>
<dbReference type="InterPro" id="IPR027417">
    <property type="entry name" value="P-loop_NTPase"/>
</dbReference>
<dbReference type="Pfam" id="PF05729">
    <property type="entry name" value="NACHT"/>
    <property type="match status" value="1"/>
</dbReference>
<evidence type="ECO:0000313" key="4">
    <source>
        <dbReference type="EMBL" id="KAJ8050576.1"/>
    </source>
</evidence>
<dbReference type="EMBL" id="JAIZAY010000001">
    <property type="protein sequence ID" value="KAJ8050576.1"/>
    <property type="molecule type" value="Genomic_DNA"/>
</dbReference>
<comment type="caution">
    <text evidence="4">The sequence shown here is derived from an EMBL/GenBank/DDBJ whole genome shotgun (WGS) entry which is preliminary data.</text>
</comment>
<dbReference type="PANTHER" id="PTHR46312">
    <property type="entry name" value="NACHT DOMAIN-CONTAINING PROTEIN"/>
    <property type="match status" value="1"/>
</dbReference>
<gene>
    <name evidence="4" type="ORF">HOLleu_03829</name>
</gene>
<protein>
    <recommendedName>
        <fullName evidence="3">NACHT domain-containing protein</fullName>
    </recommendedName>
</protein>
<sequence length="859" mass="98070">MDTTCIQYVLLCIWASSIKSATNGEGCKSPQYLQIGKPGIINCSLEHETYVKIEWYHSTVIDQPIASYNGSYSHVAVPSSNEYDIHPDGSLRIRNVSSKHVNNFTVIAYDESKDKPITYVVSVFATADNADKEGAPDGSYTSTKSITLVVIAALIPVTLMVICAVILIHKRVNLRSDNDPRVGGDEENIPMFPNADVAGVASCTDISQAAKMKTLRKYLQNEYTQLYETARQQENILQEYPCLDEIYIDSPMQLFVVGEGLRGYGRWKRIDSRHDVFDKFLRGKNFQPSACIVDGDFGFGKSFLALQLTHDWCSSNPMSPLNNFELLILLRMGQLQRPFSIAAAIKQLIVPEYDGLTENDIDEVLNATESCLVILDGFEQYPCRNIDNESEIIKLSRSEIRQSFKVIVTTRFHTAVKHDVNAVRVRMEGFDEKARGDYISQLFSKGKEQVSENLKLCLEEYPDLCQLCEAPLFFFALVKSFYKGKVQSITDIVGNIVSRFYSHNQSERKNDTLSDQNMFESSYHYLRKIAFHGLTKLETINWEKVKIHPQVGDEFYDHLVSIGILVEWQVIDYTKDLSDSRMHYMKMVRFYNRIICQWYAAQYIRDVFLQEANEEFTTCLNRLRVRDISIVLRFICGQEHSVIGAVTQYLKTRKGFNHLPVMCVMEQCGDLDVKENTIRELCASSTEFKSTDTVYQQKISLHFLNIASKQEVSIARVVLKNCFGTVNLLEKCIILTTGERLPSATNVCDLVIVEEERTLTVQETLDVIWFANECKYLETLRFQVHLLPETLQLDISQPSNIEILWSPKSEPLLVLEKDSSQWEVKDVAHEDIKREVPQETPTMDGFDTSNDTDLVLYAH</sequence>
<feature type="transmembrane region" description="Helical" evidence="1">
    <location>
        <begin position="146"/>
        <end position="168"/>
    </location>
</feature>
<keyword evidence="5" id="KW-1185">Reference proteome</keyword>
<evidence type="ECO:0000256" key="1">
    <source>
        <dbReference type="SAM" id="Phobius"/>
    </source>
</evidence>
<keyword evidence="2" id="KW-0732">Signal</keyword>
<evidence type="ECO:0000256" key="2">
    <source>
        <dbReference type="SAM" id="SignalP"/>
    </source>
</evidence>
<accession>A0A9Q1CSI1</accession>
<keyword evidence="1" id="KW-0812">Transmembrane</keyword>
<feature type="signal peptide" evidence="2">
    <location>
        <begin position="1"/>
        <end position="20"/>
    </location>
</feature>
<evidence type="ECO:0000313" key="5">
    <source>
        <dbReference type="Proteomes" id="UP001152320"/>
    </source>
</evidence>
<dbReference type="InterPro" id="IPR013783">
    <property type="entry name" value="Ig-like_fold"/>
</dbReference>
<keyword evidence="1" id="KW-1133">Transmembrane helix</keyword>
<dbReference type="OrthoDB" id="427518at2759"/>
<organism evidence="4 5">
    <name type="scientific">Holothuria leucospilota</name>
    <name type="common">Black long sea cucumber</name>
    <name type="synonym">Mertensiothuria leucospilota</name>
    <dbReference type="NCBI Taxonomy" id="206669"/>
    <lineage>
        <taxon>Eukaryota</taxon>
        <taxon>Metazoa</taxon>
        <taxon>Echinodermata</taxon>
        <taxon>Eleutherozoa</taxon>
        <taxon>Echinozoa</taxon>
        <taxon>Holothuroidea</taxon>
        <taxon>Aspidochirotacea</taxon>
        <taxon>Aspidochirotida</taxon>
        <taxon>Holothuriidae</taxon>
        <taxon>Holothuria</taxon>
    </lineage>
</organism>
<dbReference type="SUPFAM" id="SSF48726">
    <property type="entry name" value="Immunoglobulin"/>
    <property type="match status" value="1"/>
</dbReference>
<dbReference type="InterPro" id="IPR007111">
    <property type="entry name" value="NACHT_NTPase"/>
</dbReference>
<dbReference type="SUPFAM" id="SSF52540">
    <property type="entry name" value="P-loop containing nucleoside triphosphate hydrolases"/>
    <property type="match status" value="1"/>
</dbReference>
<reference evidence="4" key="1">
    <citation type="submission" date="2021-10" db="EMBL/GenBank/DDBJ databases">
        <title>Tropical sea cucumber genome reveals ecological adaptation and Cuvierian tubules defense mechanism.</title>
        <authorList>
            <person name="Chen T."/>
        </authorList>
    </citation>
    <scope>NUCLEOTIDE SEQUENCE</scope>
    <source>
        <strain evidence="4">Nanhai2018</strain>
        <tissue evidence="4">Muscle</tissue>
    </source>
</reference>
<proteinExistence type="predicted"/>
<feature type="chain" id="PRO_5040476826" description="NACHT domain-containing protein" evidence="2">
    <location>
        <begin position="21"/>
        <end position="859"/>
    </location>
</feature>
<dbReference type="Gene3D" id="3.40.50.300">
    <property type="entry name" value="P-loop containing nucleotide triphosphate hydrolases"/>
    <property type="match status" value="1"/>
</dbReference>
<dbReference type="PANTHER" id="PTHR46312:SF2">
    <property type="entry name" value="NUCLEOTIDE-BINDING OLIGOMERIZATION DOMAIN-CONTAINING PROTEIN 2-LIKE"/>
    <property type="match status" value="1"/>
</dbReference>
<name>A0A9Q1CSI1_HOLLE</name>
<dbReference type="Gene3D" id="2.60.40.10">
    <property type="entry name" value="Immunoglobulins"/>
    <property type="match status" value="1"/>
</dbReference>
<dbReference type="AlphaFoldDB" id="A0A9Q1CSI1"/>
<dbReference type="InterPro" id="IPR036179">
    <property type="entry name" value="Ig-like_dom_sf"/>
</dbReference>
<evidence type="ECO:0000259" key="3">
    <source>
        <dbReference type="Pfam" id="PF05729"/>
    </source>
</evidence>
<dbReference type="Proteomes" id="UP001152320">
    <property type="component" value="Chromosome 1"/>
</dbReference>
<feature type="domain" description="NACHT" evidence="3">
    <location>
        <begin position="291"/>
        <end position="445"/>
    </location>
</feature>